<organism evidence="1 2">
    <name type="scientific">Avena sativa</name>
    <name type="common">Oat</name>
    <dbReference type="NCBI Taxonomy" id="4498"/>
    <lineage>
        <taxon>Eukaryota</taxon>
        <taxon>Viridiplantae</taxon>
        <taxon>Streptophyta</taxon>
        <taxon>Embryophyta</taxon>
        <taxon>Tracheophyta</taxon>
        <taxon>Spermatophyta</taxon>
        <taxon>Magnoliopsida</taxon>
        <taxon>Liliopsida</taxon>
        <taxon>Poales</taxon>
        <taxon>Poaceae</taxon>
        <taxon>BOP clade</taxon>
        <taxon>Pooideae</taxon>
        <taxon>Poodae</taxon>
        <taxon>Poeae</taxon>
        <taxon>Poeae Chloroplast Group 1 (Aveneae type)</taxon>
        <taxon>Aveninae</taxon>
        <taxon>Avena</taxon>
    </lineage>
</organism>
<accession>A0ACD5YP84</accession>
<evidence type="ECO:0000313" key="2">
    <source>
        <dbReference type="Proteomes" id="UP001732700"/>
    </source>
</evidence>
<proteinExistence type="predicted"/>
<keyword evidence="2" id="KW-1185">Reference proteome</keyword>
<reference evidence="1" key="1">
    <citation type="submission" date="2021-05" db="EMBL/GenBank/DDBJ databases">
        <authorList>
            <person name="Scholz U."/>
            <person name="Mascher M."/>
            <person name="Fiebig A."/>
        </authorList>
    </citation>
    <scope>NUCLEOTIDE SEQUENCE [LARGE SCALE GENOMIC DNA]</scope>
</reference>
<name>A0ACD5YP84_AVESA</name>
<reference evidence="1" key="2">
    <citation type="submission" date="2025-09" db="UniProtKB">
        <authorList>
            <consortium name="EnsemblPlants"/>
        </authorList>
    </citation>
    <scope>IDENTIFICATION</scope>
</reference>
<sequence>MAADRLSDLPDDVLQHILSFSPVREAAGSAILSRRWRPLWRRTSAVNLDIRSYLATKDQDLCLSPSPLDALFRDAVAALTAFPRRPALKRLTLFLKLDDIDSSYLMDHAEAEPRDDGKVAGLLAANPVTTKLEELLIGCEYDSRKFGLPLASMPCAATLRVLDLELCNIQPAPILLVFPCLKDLRLRKCVFREGHLQAMVDAAPALTSLLLVNVSQMPPVEPPDSANDMRNYRTLPLRLRCLTCTALELETYFEDDELQAFGHIGIELDMPSMRSFRYQGHPVKLSLISPAPSLAHVDLDATYHGGLSQSLPKEPMPRMLTSFSTTTALKLNLGTLKDILDGEKEHGGAILPTFLNLKLLHIDVFYERPSSIMSLAMERLLRSCPAMSELRLMMWWNYDSEIELENKDPATNSFAQSMDRFQKLASTTPPHSISKVSELPAALADNSASFSCLRTSLRKVTLLFNAKEVDCFQVQLAKFLVENAMVLEEMYVDDGNQFWLEHLRHKLARWRADSFRARNLPDMTSFQEIILRRESHASPEKLNDMEELYLFLQNMQISTENYKGYL</sequence>
<evidence type="ECO:0000313" key="1">
    <source>
        <dbReference type="EnsemblPlants" id="AVESA.00010b.r2.6AG1011770.1.CDS"/>
    </source>
</evidence>
<protein>
    <submittedName>
        <fullName evidence="1">Uncharacterized protein</fullName>
    </submittedName>
</protein>
<dbReference type="EnsemblPlants" id="AVESA.00010b.r2.6AG1011770.1">
    <property type="protein sequence ID" value="AVESA.00010b.r2.6AG1011770.1.CDS"/>
    <property type="gene ID" value="AVESA.00010b.r2.6AG1011770"/>
</dbReference>
<dbReference type="Proteomes" id="UP001732700">
    <property type="component" value="Chromosome 6A"/>
</dbReference>